<keyword evidence="2" id="KW-0210">Decarboxylase</keyword>
<dbReference type="GO" id="GO:0070403">
    <property type="term" value="F:NAD+ binding"/>
    <property type="evidence" value="ECO:0007669"/>
    <property type="project" value="InterPro"/>
</dbReference>
<dbReference type="Proteomes" id="UP000002274">
    <property type="component" value="Chromosome"/>
</dbReference>
<dbReference type="RefSeq" id="WP_011824787.1">
    <property type="nucleotide sequence ID" value="NC_008820.1"/>
</dbReference>
<dbReference type="Gene3D" id="3.40.50.720">
    <property type="entry name" value="NAD(P)-binding Rossmann-like Domain"/>
    <property type="match status" value="1"/>
</dbReference>
<dbReference type="EC" id="4.2.1.47" evidence="6"/>
<proteinExistence type="predicted"/>
<dbReference type="PRINTS" id="PR01713">
    <property type="entry name" value="NUCEPIMERASE"/>
</dbReference>
<comment type="cofactor">
    <cofactor evidence="1">
        <name>NAD(+)</name>
        <dbReference type="ChEBI" id="CHEBI:57540"/>
    </cofactor>
</comment>
<sequence length="324" mass="35853">MKAVVTGGAGFIGSHLVEQLLELGHSVSIIDNYSTGRPENISHVINQVTVDQSDLSIRGSWEHLIRESDIIFHLASLADIVPSIENPQLYFHSNVTSTVNIMEVAKERKNRVIYAASSSCYGIPDSYPTAENAEIRPEYPYALTKWLGEQIVIHWGKIYNIPVISTRFFNVYGTRSRTSGTYGAVFGVFLAQKLANKPLTIVGNGEQKRDFTYVTDVCNGLIKAALSSVTNSIINIGSGNPQTINYLANLIGGERVFIPQRPGEPDITHADITLARELLGYSPKITFEEGVQKVMDSISYWSEAPVWTPESISRATDSWFKHLS</sequence>
<dbReference type="KEGG" id="pmf:P9303_01011"/>
<evidence type="ECO:0000256" key="4">
    <source>
        <dbReference type="ARBA" id="ARBA00023239"/>
    </source>
</evidence>
<dbReference type="GO" id="GO:0008460">
    <property type="term" value="F:dTDP-glucose 4,6-dehydratase activity"/>
    <property type="evidence" value="ECO:0007669"/>
    <property type="project" value="UniProtKB-EC"/>
</dbReference>
<dbReference type="GO" id="GO:0042732">
    <property type="term" value="P:D-xylose metabolic process"/>
    <property type="evidence" value="ECO:0007669"/>
    <property type="project" value="InterPro"/>
</dbReference>
<evidence type="ECO:0000313" key="7">
    <source>
        <dbReference type="Proteomes" id="UP000002274"/>
    </source>
</evidence>
<keyword evidence="4 6" id="KW-0456">Lyase</keyword>
<feature type="domain" description="NAD-dependent epimerase/dehydratase" evidence="5">
    <location>
        <begin position="4"/>
        <end position="237"/>
    </location>
</feature>
<dbReference type="InterPro" id="IPR001509">
    <property type="entry name" value="Epimerase_deHydtase"/>
</dbReference>
<dbReference type="InterPro" id="IPR044516">
    <property type="entry name" value="UXS-like"/>
</dbReference>
<evidence type="ECO:0000256" key="2">
    <source>
        <dbReference type="ARBA" id="ARBA00022793"/>
    </source>
</evidence>
<dbReference type="BioCyc" id="PMAR59922:G1G80-97-MONOMER"/>
<keyword evidence="3" id="KW-0520">NAD</keyword>
<accession>A2C5U6</accession>
<dbReference type="GO" id="GO:0005737">
    <property type="term" value="C:cytoplasm"/>
    <property type="evidence" value="ECO:0007669"/>
    <property type="project" value="TreeGrafter"/>
</dbReference>
<name>A2C5U6_PROM3</name>
<dbReference type="EC" id="5.1.3.7" evidence="6"/>
<dbReference type="InterPro" id="IPR036291">
    <property type="entry name" value="NAD(P)-bd_dom_sf"/>
</dbReference>
<dbReference type="EMBL" id="CP000554">
    <property type="protein sequence ID" value="ABM76856.1"/>
    <property type="molecule type" value="Genomic_DNA"/>
</dbReference>
<dbReference type="GO" id="GO:0008446">
    <property type="term" value="F:GDP-mannose 4,6-dehydratase activity"/>
    <property type="evidence" value="ECO:0007669"/>
    <property type="project" value="UniProtKB-EC"/>
</dbReference>
<dbReference type="EC" id="4.2.1.46" evidence="6"/>
<dbReference type="EC" id="5.1.3.2" evidence="6"/>
<organism evidence="6 7">
    <name type="scientific">Prochlorococcus marinus (strain MIT 9303)</name>
    <dbReference type="NCBI Taxonomy" id="59922"/>
    <lineage>
        <taxon>Bacteria</taxon>
        <taxon>Bacillati</taxon>
        <taxon>Cyanobacteriota</taxon>
        <taxon>Cyanophyceae</taxon>
        <taxon>Synechococcales</taxon>
        <taxon>Prochlorococcaceae</taxon>
        <taxon>Prochlorococcus</taxon>
    </lineage>
</organism>
<evidence type="ECO:0000313" key="6">
    <source>
        <dbReference type="EMBL" id="ABM76856.1"/>
    </source>
</evidence>
<dbReference type="SUPFAM" id="SSF51735">
    <property type="entry name" value="NAD(P)-binding Rossmann-fold domains"/>
    <property type="match status" value="1"/>
</dbReference>
<dbReference type="GO" id="GO:0003978">
    <property type="term" value="F:UDP-glucose 4-epimerase activity"/>
    <property type="evidence" value="ECO:0007669"/>
    <property type="project" value="UniProtKB-EC"/>
</dbReference>
<evidence type="ECO:0000256" key="3">
    <source>
        <dbReference type="ARBA" id="ARBA00023027"/>
    </source>
</evidence>
<evidence type="ECO:0000256" key="1">
    <source>
        <dbReference type="ARBA" id="ARBA00001911"/>
    </source>
</evidence>
<dbReference type="Pfam" id="PF01370">
    <property type="entry name" value="Epimerase"/>
    <property type="match status" value="1"/>
</dbReference>
<evidence type="ECO:0000259" key="5">
    <source>
        <dbReference type="Pfam" id="PF01370"/>
    </source>
</evidence>
<dbReference type="GO" id="GO:0003974">
    <property type="term" value="F:UDP-N-acetylglucosamine 4-epimerase activity"/>
    <property type="evidence" value="ECO:0007669"/>
    <property type="project" value="UniProtKB-EC"/>
</dbReference>
<gene>
    <name evidence="6" type="ordered locus">P9303_01011</name>
</gene>
<dbReference type="PANTHER" id="PTHR43078:SF6">
    <property type="entry name" value="UDP-GLUCURONIC ACID DECARBOXYLASE 1"/>
    <property type="match status" value="1"/>
</dbReference>
<dbReference type="PANTHER" id="PTHR43078">
    <property type="entry name" value="UDP-GLUCURONIC ACID DECARBOXYLASE-RELATED"/>
    <property type="match status" value="1"/>
</dbReference>
<keyword evidence="6" id="KW-0413">Isomerase</keyword>
<dbReference type="GO" id="GO:0048040">
    <property type="term" value="F:UDP-glucuronate decarboxylase activity"/>
    <property type="evidence" value="ECO:0007669"/>
    <property type="project" value="TreeGrafter"/>
</dbReference>
<protein>
    <submittedName>
        <fullName evidence="6">Nucleoside-diphosphate-sugar epimerase</fullName>
        <ecNumber evidence="6">4.2.1.46</ecNumber>
        <ecNumber evidence="6">4.2.1.47</ecNumber>
        <ecNumber evidence="6">5.1.3.2</ecNumber>
        <ecNumber evidence="6">5.1.3.7</ecNumber>
    </submittedName>
</protein>
<dbReference type="AlphaFoldDB" id="A2C5U6"/>
<dbReference type="STRING" id="59922.P9303_01011"/>
<dbReference type="HOGENOM" id="CLU_007383_1_7_3"/>
<reference evidence="6 7" key="1">
    <citation type="journal article" date="2007" name="PLoS Genet.">
        <title>Patterns and implications of gene gain and loss in the evolution of Prochlorococcus.</title>
        <authorList>
            <person name="Kettler G.C."/>
            <person name="Martiny A.C."/>
            <person name="Huang K."/>
            <person name="Zucker J."/>
            <person name="Coleman M.L."/>
            <person name="Rodrigue S."/>
            <person name="Chen F."/>
            <person name="Lapidus A."/>
            <person name="Ferriera S."/>
            <person name="Johnson J."/>
            <person name="Steglich C."/>
            <person name="Church G.M."/>
            <person name="Richardson P."/>
            <person name="Chisholm S.W."/>
        </authorList>
    </citation>
    <scope>NUCLEOTIDE SEQUENCE [LARGE SCALE GENOMIC DNA]</scope>
    <source>
        <strain evidence="6 7">MIT 9303</strain>
    </source>
</reference>